<accession>A0A8J3ZWW6</accession>
<evidence type="ECO:0000313" key="1">
    <source>
        <dbReference type="EMBL" id="GIJ70432.1"/>
    </source>
</evidence>
<sequence>MCQREAMMTLLPGHGVDLPWAGRSLRFGMTLDAVRGGVEPHADLRDAFVCGSGWAKEFAAGGLRVCVFADEAGALSGVSATRAPDDTAHMPVGLHDIDLFGWPVGEVLDALRDTGRRVRATRTSAWVDGDLHLDWARHATFVGHLCLYALR</sequence>
<comment type="caution">
    <text evidence="1">The sequence shown here is derived from an EMBL/GenBank/DDBJ whole genome shotgun (WGS) entry which is preliminary data.</text>
</comment>
<dbReference type="AlphaFoldDB" id="A0A8J3ZWW6"/>
<keyword evidence="2" id="KW-1185">Reference proteome</keyword>
<protein>
    <submittedName>
        <fullName evidence="1">Uncharacterized protein</fullName>
    </submittedName>
</protein>
<gene>
    <name evidence="1" type="ORF">Voc01_053490</name>
</gene>
<evidence type="ECO:0000313" key="2">
    <source>
        <dbReference type="Proteomes" id="UP000635606"/>
    </source>
</evidence>
<reference evidence="1" key="1">
    <citation type="submission" date="2021-01" db="EMBL/GenBank/DDBJ databases">
        <title>Whole genome shotgun sequence of Virgisporangium ochraceum NBRC 16418.</title>
        <authorList>
            <person name="Komaki H."/>
            <person name="Tamura T."/>
        </authorList>
    </citation>
    <scope>NUCLEOTIDE SEQUENCE</scope>
    <source>
        <strain evidence="1">NBRC 16418</strain>
    </source>
</reference>
<dbReference type="Proteomes" id="UP000635606">
    <property type="component" value="Unassembled WGS sequence"/>
</dbReference>
<name>A0A8J3ZWW6_9ACTN</name>
<organism evidence="1 2">
    <name type="scientific">Virgisporangium ochraceum</name>
    <dbReference type="NCBI Taxonomy" id="65505"/>
    <lineage>
        <taxon>Bacteria</taxon>
        <taxon>Bacillati</taxon>
        <taxon>Actinomycetota</taxon>
        <taxon>Actinomycetes</taxon>
        <taxon>Micromonosporales</taxon>
        <taxon>Micromonosporaceae</taxon>
        <taxon>Virgisporangium</taxon>
    </lineage>
</organism>
<dbReference type="EMBL" id="BOPH01000080">
    <property type="protein sequence ID" value="GIJ70432.1"/>
    <property type="molecule type" value="Genomic_DNA"/>
</dbReference>
<proteinExistence type="predicted"/>